<dbReference type="GO" id="GO:0003677">
    <property type="term" value="F:DNA binding"/>
    <property type="evidence" value="ECO:0007669"/>
    <property type="project" value="UniProtKB-KW"/>
</dbReference>
<dbReference type="GO" id="GO:0006351">
    <property type="term" value="P:DNA-templated transcription"/>
    <property type="evidence" value="ECO:0007669"/>
    <property type="project" value="InterPro"/>
</dbReference>
<dbReference type="PANTHER" id="PTHR31313">
    <property type="entry name" value="TY1 ENHANCER ACTIVATOR"/>
    <property type="match status" value="1"/>
</dbReference>
<evidence type="ECO:0000256" key="6">
    <source>
        <dbReference type="ARBA" id="ARBA00023163"/>
    </source>
</evidence>
<dbReference type="CDD" id="cd00067">
    <property type="entry name" value="GAL4"/>
    <property type="match status" value="1"/>
</dbReference>
<dbReference type="InterPro" id="IPR007219">
    <property type="entry name" value="XnlR_reg_dom"/>
</dbReference>
<sequence>MAKRGKYGKNACQRCTKLKVRCEDTTPCWRCEKAHRPCERRKKRRNIRVISEIEPISPSRSHPVHSEHALGTLVGHIDEARPPEEEPSGAGLDDGNHSSDDDWEVENLCTPGQNLYVEYDELHHYGAPALFFRLLSRTQTSPVHPRRAAKKEISMKKHVLLISGNVEVDAMMGRSQCECWEHCWSRHLPGFDEVPLTRQEHDKIMSLLFSNFACWCMRVIPELLLRDMHRVLHARSSETLPKTAHYSPFLHNSLLAVATAFSDDPRVSNMTARQVFAKKAKDYIEPECERPSLSAVQALSLLASFYSGQGQQTIGFMYFGMSARLGQALGLGSDHTQWIKTGFVTTQDIFDRRWCHQMTCVQDACWSLYVGREFTTLLADIDKELLSHPFARSLDAEPFQYAPTDHHNERIPSQIFSNFSATCELMQISRRIMTVMSLLSRNDKESDVKSLVQEIDDELILWESKLPTPLRISTSSDETTPPYKLMLHLAYWWQVISLLRPFCSPQSEGNVDMLSSINRCTAAADIMMNLIQIWRTKHTLRVTPITFMPAVFSAGTVYLLNAAQDPAKRKASSSNVRVLIDVLRETAQSWQCASKMADIFENMLKERRNKVPRSRRNLRGDFAAGSKCPAGESDYSGSHPNGVNDTYHLPPNSTNARPTLYTPPNGAVITPEAYTNHVSTDSLFPPAVDPVLQDLFPWYGSMGLSMLDGDTFSWQPNMLDPDAFQRFYAHMRFSDHNLA</sequence>
<keyword evidence="11" id="KW-1185">Reference proteome</keyword>
<keyword evidence="5" id="KW-0238">DNA-binding</keyword>
<dbReference type="PANTHER" id="PTHR31313:SF81">
    <property type="entry name" value="TY1 ENHANCER ACTIVATOR"/>
    <property type="match status" value="1"/>
</dbReference>
<reference evidence="10 11" key="1">
    <citation type="submission" date="2018-06" db="EMBL/GenBank/DDBJ databases">
        <title>A transcriptomic atlas of mushroom development highlights an independent origin of complex multicellularity.</title>
        <authorList>
            <consortium name="DOE Joint Genome Institute"/>
            <person name="Krizsan K."/>
            <person name="Almasi E."/>
            <person name="Merenyi Z."/>
            <person name="Sahu N."/>
            <person name="Viragh M."/>
            <person name="Koszo T."/>
            <person name="Mondo S."/>
            <person name="Kiss B."/>
            <person name="Balint B."/>
            <person name="Kues U."/>
            <person name="Barry K."/>
            <person name="Hegedus J.C."/>
            <person name="Henrissat B."/>
            <person name="Johnson J."/>
            <person name="Lipzen A."/>
            <person name="Ohm R."/>
            <person name="Nagy I."/>
            <person name="Pangilinan J."/>
            <person name="Yan J."/>
            <person name="Xiong Y."/>
            <person name="Grigoriev I.V."/>
            <person name="Hibbett D.S."/>
            <person name="Nagy L.G."/>
        </authorList>
    </citation>
    <scope>NUCLEOTIDE SEQUENCE [LARGE SCALE GENOMIC DNA]</scope>
    <source>
        <strain evidence="10 11">SZMC22713</strain>
    </source>
</reference>
<dbReference type="CDD" id="cd12148">
    <property type="entry name" value="fungal_TF_MHR"/>
    <property type="match status" value="1"/>
</dbReference>
<organism evidence="10 11">
    <name type="scientific">Rickenella mellea</name>
    <dbReference type="NCBI Taxonomy" id="50990"/>
    <lineage>
        <taxon>Eukaryota</taxon>
        <taxon>Fungi</taxon>
        <taxon>Dikarya</taxon>
        <taxon>Basidiomycota</taxon>
        <taxon>Agaricomycotina</taxon>
        <taxon>Agaricomycetes</taxon>
        <taxon>Hymenochaetales</taxon>
        <taxon>Rickenellaceae</taxon>
        <taxon>Rickenella</taxon>
    </lineage>
</organism>
<protein>
    <recommendedName>
        <fullName evidence="9">Zn(2)-C6 fungal-type domain-containing protein</fullName>
    </recommendedName>
</protein>
<evidence type="ECO:0000256" key="3">
    <source>
        <dbReference type="ARBA" id="ARBA00022833"/>
    </source>
</evidence>
<dbReference type="GO" id="GO:0005634">
    <property type="term" value="C:nucleus"/>
    <property type="evidence" value="ECO:0007669"/>
    <property type="project" value="UniProtKB-SubCell"/>
</dbReference>
<accession>A0A4Y7PIT3</accession>
<dbReference type="VEuPathDB" id="FungiDB:BD410DRAFT_796511"/>
<keyword evidence="4" id="KW-0805">Transcription regulation</keyword>
<dbReference type="AlphaFoldDB" id="A0A4Y7PIT3"/>
<keyword evidence="6" id="KW-0804">Transcription</keyword>
<dbReference type="SUPFAM" id="SSF57701">
    <property type="entry name" value="Zn2/Cys6 DNA-binding domain"/>
    <property type="match status" value="1"/>
</dbReference>
<dbReference type="PROSITE" id="PS50048">
    <property type="entry name" value="ZN2_CY6_FUNGAL_2"/>
    <property type="match status" value="1"/>
</dbReference>
<evidence type="ECO:0000256" key="7">
    <source>
        <dbReference type="ARBA" id="ARBA00023242"/>
    </source>
</evidence>
<feature type="region of interest" description="Disordered" evidence="8">
    <location>
        <begin position="79"/>
        <end position="101"/>
    </location>
</feature>
<dbReference type="Pfam" id="PF04082">
    <property type="entry name" value="Fungal_trans"/>
    <property type="match status" value="1"/>
</dbReference>
<dbReference type="OrthoDB" id="2154091at2759"/>
<dbReference type="GO" id="GO:0000981">
    <property type="term" value="F:DNA-binding transcription factor activity, RNA polymerase II-specific"/>
    <property type="evidence" value="ECO:0007669"/>
    <property type="project" value="InterPro"/>
</dbReference>
<evidence type="ECO:0000256" key="1">
    <source>
        <dbReference type="ARBA" id="ARBA00004123"/>
    </source>
</evidence>
<dbReference type="EMBL" id="ML170281">
    <property type="protein sequence ID" value="TDL15297.1"/>
    <property type="molecule type" value="Genomic_DNA"/>
</dbReference>
<dbReference type="InterPro" id="IPR001138">
    <property type="entry name" value="Zn2Cys6_DnaBD"/>
</dbReference>
<evidence type="ECO:0000313" key="10">
    <source>
        <dbReference type="EMBL" id="TDL15297.1"/>
    </source>
</evidence>
<feature type="compositionally biased region" description="Polar residues" evidence="8">
    <location>
        <begin position="635"/>
        <end position="644"/>
    </location>
</feature>
<evidence type="ECO:0000256" key="2">
    <source>
        <dbReference type="ARBA" id="ARBA00022723"/>
    </source>
</evidence>
<name>A0A4Y7PIT3_9AGAM</name>
<keyword evidence="7" id="KW-0539">Nucleus</keyword>
<dbReference type="STRING" id="50990.A0A4Y7PIT3"/>
<dbReference type="InterPro" id="IPR051615">
    <property type="entry name" value="Transcr_Regulatory_Elem"/>
</dbReference>
<proteinExistence type="predicted"/>
<dbReference type="Proteomes" id="UP000294933">
    <property type="component" value="Unassembled WGS sequence"/>
</dbReference>
<evidence type="ECO:0000256" key="8">
    <source>
        <dbReference type="SAM" id="MobiDB-lite"/>
    </source>
</evidence>
<keyword evidence="2" id="KW-0479">Metal-binding</keyword>
<feature type="domain" description="Zn(2)-C6 fungal-type" evidence="9">
    <location>
        <begin position="11"/>
        <end position="38"/>
    </location>
</feature>
<gene>
    <name evidence="10" type="ORF">BD410DRAFT_796511</name>
</gene>
<evidence type="ECO:0000256" key="4">
    <source>
        <dbReference type="ARBA" id="ARBA00023015"/>
    </source>
</evidence>
<dbReference type="InterPro" id="IPR036864">
    <property type="entry name" value="Zn2-C6_fun-type_DNA-bd_sf"/>
</dbReference>
<dbReference type="PROSITE" id="PS00463">
    <property type="entry name" value="ZN2_CY6_FUNGAL_1"/>
    <property type="match status" value="1"/>
</dbReference>
<evidence type="ECO:0000256" key="5">
    <source>
        <dbReference type="ARBA" id="ARBA00023125"/>
    </source>
</evidence>
<keyword evidence="3" id="KW-0862">Zinc</keyword>
<evidence type="ECO:0000259" key="9">
    <source>
        <dbReference type="PROSITE" id="PS50048"/>
    </source>
</evidence>
<comment type="subcellular location">
    <subcellularLocation>
        <location evidence="1">Nucleus</location>
    </subcellularLocation>
</comment>
<feature type="region of interest" description="Disordered" evidence="8">
    <location>
        <begin position="620"/>
        <end position="654"/>
    </location>
</feature>
<dbReference type="GO" id="GO:0008270">
    <property type="term" value="F:zinc ion binding"/>
    <property type="evidence" value="ECO:0007669"/>
    <property type="project" value="InterPro"/>
</dbReference>
<dbReference type="Gene3D" id="4.10.240.10">
    <property type="entry name" value="Zn(2)-C6 fungal-type DNA-binding domain"/>
    <property type="match status" value="1"/>
</dbReference>
<evidence type="ECO:0000313" key="11">
    <source>
        <dbReference type="Proteomes" id="UP000294933"/>
    </source>
</evidence>